<evidence type="ECO:0000313" key="2">
    <source>
        <dbReference type="Proteomes" id="UP001328107"/>
    </source>
</evidence>
<sequence>FTCSGTSWIEEGATEVTCAYAAGAGELTMPAAPCMPIPELDPATLPPGMTTDYSQLIYTPYKDHYRATCKTGLLTIDDGSAPGEYLVVDCPGGMWSPPLQTATCVTSTETTKLMDCIDQMPDSTHATVSCKLGACTFTCANPAQQFQYTEIGGNGMLMKAQNLKCHEGMLTTTFLDPINFPPLCVN</sequence>
<feature type="non-terminal residue" evidence="1">
    <location>
        <position position="1"/>
    </location>
</feature>
<proteinExistence type="predicted"/>
<dbReference type="EMBL" id="BTRK01000005">
    <property type="protein sequence ID" value="GMR55568.1"/>
    <property type="molecule type" value="Genomic_DNA"/>
</dbReference>
<protein>
    <submittedName>
        <fullName evidence="1">Uncharacterized protein</fullName>
    </submittedName>
</protein>
<keyword evidence="2" id="KW-1185">Reference proteome</keyword>
<dbReference type="AlphaFoldDB" id="A0AAN5D2Y1"/>
<reference evidence="2" key="1">
    <citation type="submission" date="2022-10" db="EMBL/GenBank/DDBJ databases">
        <title>Genome assembly of Pristionchus species.</title>
        <authorList>
            <person name="Yoshida K."/>
            <person name="Sommer R.J."/>
        </authorList>
    </citation>
    <scope>NUCLEOTIDE SEQUENCE [LARGE SCALE GENOMIC DNA]</scope>
    <source>
        <strain evidence="2">RS5460</strain>
    </source>
</reference>
<name>A0AAN5D2Y1_9BILA</name>
<comment type="caution">
    <text evidence="1">The sequence shown here is derived from an EMBL/GenBank/DDBJ whole genome shotgun (WGS) entry which is preliminary data.</text>
</comment>
<accession>A0AAN5D2Y1</accession>
<dbReference type="Proteomes" id="UP001328107">
    <property type="component" value="Unassembled WGS sequence"/>
</dbReference>
<organism evidence="1 2">
    <name type="scientific">Pristionchus mayeri</name>
    <dbReference type="NCBI Taxonomy" id="1317129"/>
    <lineage>
        <taxon>Eukaryota</taxon>
        <taxon>Metazoa</taxon>
        <taxon>Ecdysozoa</taxon>
        <taxon>Nematoda</taxon>
        <taxon>Chromadorea</taxon>
        <taxon>Rhabditida</taxon>
        <taxon>Rhabditina</taxon>
        <taxon>Diplogasteromorpha</taxon>
        <taxon>Diplogasteroidea</taxon>
        <taxon>Neodiplogasteridae</taxon>
        <taxon>Pristionchus</taxon>
    </lineage>
</organism>
<evidence type="ECO:0000313" key="1">
    <source>
        <dbReference type="EMBL" id="GMR55568.1"/>
    </source>
</evidence>
<gene>
    <name evidence="1" type="ORF">PMAYCL1PPCAC_25763</name>
</gene>